<dbReference type="RefSeq" id="WP_244701347.1">
    <property type="nucleotide sequence ID" value="NZ_BAAADN010000026.1"/>
</dbReference>
<dbReference type="Gene3D" id="1.20.5.340">
    <property type="match status" value="1"/>
</dbReference>
<evidence type="ECO:0000256" key="2">
    <source>
        <dbReference type="SAM" id="MobiDB-lite"/>
    </source>
</evidence>
<organism evidence="3 6">
    <name type="scientific">Halococcus dombrowskii</name>
    <dbReference type="NCBI Taxonomy" id="179637"/>
    <lineage>
        <taxon>Archaea</taxon>
        <taxon>Methanobacteriati</taxon>
        <taxon>Methanobacteriota</taxon>
        <taxon>Stenosarchaea group</taxon>
        <taxon>Halobacteria</taxon>
        <taxon>Halobacteriales</taxon>
        <taxon>Halococcaceae</taxon>
        <taxon>Halococcus</taxon>
    </lineage>
</organism>
<feature type="coiled-coil region" evidence="1">
    <location>
        <begin position="300"/>
        <end position="369"/>
    </location>
</feature>
<dbReference type="AlphaFoldDB" id="A0AAV3SGQ8"/>
<dbReference type="EMBL" id="BAAADN010000026">
    <property type="protein sequence ID" value="GAA0461922.1"/>
    <property type="molecule type" value="Genomic_DNA"/>
</dbReference>
<protein>
    <recommendedName>
        <fullName evidence="7">Coiled coil protein</fullName>
    </recommendedName>
</protein>
<evidence type="ECO:0000313" key="5">
    <source>
        <dbReference type="Proteomes" id="UP000830542"/>
    </source>
</evidence>
<name>A0AAV3SGQ8_HALDO</name>
<dbReference type="Proteomes" id="UP000830542">
    <property type="component" value="Chromosome"/>
</dbReference>
<dbReference type="GeneID" id="71762682"/>
<proteinExistence type="predicted"/>
<feature type="compositionally biased region" description="Low complexity" evidence="2">
    <location>
        <begin position="193"/>
        <end position="203"/>
    </location>
</feature>
<evidence type="ECO:0008006" key="7">
    <source>
        <dbReference type="Google" id="ProtNLM"/>
    </source>
</evidence>
<evidence type="ECO:0000313" key="4">
    <source>
        <dbReference type="EMBL" id="UOO94779.1"/>
    </source>
</evidence>
<keyword evidence="1" id="KW-0175">Coiled coil</keyword>
<evidence type="ECO:0000256" key="1">
    <source>
        <dbReference type="SAM" id="Coils"/>
    </source>
</evidence>
<gene>
    <name evidence="3" type="ORF">GCM10008985_18130</name>
    <name evidence="4" type="ORF">MUK72_12500</name>
</gene>
<keyword evidence="5" id="KW-1185">Reference proteome</keyword>
<reference evidence="3" key="3">
    <citation type="submission" date="2023-12" db="EMBL/GenBank/DDBJ databases">
        <authorList>
            <person name="Sun Q."/>
            <person name="Inoue M."/>
        </authorList>
    </citation>
    <scope>NUCLEOTIDE SEQUENCE</scope>
    <source>
        <strain evidence="3">JCM 12289</strain>
    </source>
</reference>
<feature type="compositionally biased region" description="Polar residues" evidence="2">
    <location>
        <begin position="156"/>
        <end position="167"/>
    </location>
</feature>
<evidence type="ECO:0000313" key="3">
    <source>
        <dbReference type="EMBL" id="GAA0461922.1"/>
    </source>
</evidence>
<dbReference type="KEGG" id="hdo:MUK72_12500"/>
<accession>A0AAV3SGQ8</accession>
<sequence length="391" mass="41356">MSGSDMDERTITEDGITLTKTYETDEFPVPTVDFRLRSERDDEAMVRLVDSIPEGVPAADLGFHPDYGGDDWIVEGDSAVFEHRLAADEEYRTVYGVRTDDHDPERFMTDPTVEIGDSDGGASTTDVPDAEGGTDADDIAPEPATDGSAGDDTEDSAATSGRDSSQAARDVIAGDRDVADPDGDDAIEEVDISGAEAAAADGAGESGGTNTADGQPRDGEADTGDDGITEGDVGAALAAELRAGDLAAADRELLAEELDTDDAGSEVRLTHLQSRISDLEAYTDALEEFIDENGPARQLIEDLTDQVATIEDELAALDERTSETEAAIERLDAAVETNADDIAALDENIDDTEGAIDTTQESVAELRADVEEIEEWRERISSVLGGVSEES</sequence>
<evidence type="ECO:0000313" key="6">
    <source>
        <dbReference type="Proteomes" id="UP001500962"/>
    </source>
</evidence>
<dbReference type="EMBL" id="CP095005">
    <property type="protein sequence ID" value="UOO94779.1"/>
    <property type="molecule type" value="Genomic_DNA"/>
</dbReference>
<feature type="region of interest" description="Disordered" evidence="2">
    <location>
        <begin position="100"/>
        <end position="232"/>
    </location>
</feature>
<reference evidence="4" key="2">
    <citation type="submission" date="2022-04" db="EMBL/GenBank/DDBJ databases">
        <title>Sequencing and genomic assembly of Halococcus dombrowskii.</title>
        <authorList>
            <person name="Lim S.W."/>
            <person name="MacLea K.S."/>
        </authorList>
    </citation>
    <scope>NUCLEOTIDE SEQUENCE</scope>
    <source>
        <strain evidence="4">H4</strain>
    </source>
</reference>
<feature type="compositionally biased region" description="Acidic residues" evidence="2">
    <location>
        <begin position="128"/>
        <end position="140"/>
    </location>
</feature>
<dbReference type="Proteomes" id="UP001500962">
    <property type="component" value="Unassembled WGS sequence"/>
</dbReference>
<reference evidence="3" key="1">
    <citation type="journal article" date="2014" name="Int. J. Syst. Evol. Microbiol.">
        <title>Complete genome sequence of Corynebacterium casei LMG S-19264T (=DSM 44701T), isolated from a smear-ripened cheese.</title>
        <authorList>
            <consortium name="US DOE Joint Genome Institute (JGI-PGF)"/>
            <person name="Walter F."/>
            <person name="Albersmeier A."/>
            <person name="Kalinowski J."/>
            <person name="Ruckert C."/>
        </authorList>
    </citation>
    <scope>NUCLEOTIDE SEQUENCE</scope>
    <source>
        <strain evidence="3">JCM 12289</strain>
    </source>
</reference>
<feature type="compositionally biased region" description="Acidic residues" evidence="2">
    <location>
        <begin position="180"/>
        <end position="191"/>
    </location>
</feature>